<keyword evidence="9" id="KW-0934">Plastid</keyword>
<feature type="transmembrane region" description="Helical" evidence="9">
    <location>
        <begin position="494"/>
        <end position="527"/>
    </location>
</feature>
<keyword evidence="8 9" id="KW-0472">Membrane</keyword>
<dbReference type="PANTHER" id="PTHR31187:SF1">
    <property type="entry name" value="ADP,ATP CARRIER PROTEIN 1"/>
    <property type="match status" value="1"/>
</dbReference>
<evidence type="ECO:0000256" key="6">
    <source>
        <dbReference type="ARBA" id="ARBA00022840"/>
    </source>
</evidence>
<dbReference type="AlphaFoldDB" id="A0AAW1RG95"/>
<name>A0AAW1RG95_9CHLO</name>
<feature type="transmembrane region" description="Helical" evidence="9">
    <location>
        <begin position="157"/>
        <end position="177"/>
    </location>
</feature>
<feature type="transmembrane region" description="Helical" evidence="9">
    <location>
        <begin position="278"/>
        <end position="296"/>
    </location>
</feature>
<keyword evidence="4 9" id="KW-0812">Transmembrane</keyword>
<keyword evidence="6 9" id="KW-0067">ATP-binding</keyword>
<dbReference type="EMBL" id="JALJOU010000038">
    <property type="protein sequence ID" value="KAK9832801.1"/>
    <property type="molecule type" value="Genomic_DNA"/>
</dbReference>
<keyword evidence="9" id="KW-0150">Chloroplast</keyword>
<keyword evidence="3 9" id="KW-0813">Transport</keyword>
<dbReference type="Pfam" id="PF03219">
    <property type="entry name" value="TLC"/>
    <property type="match status" value="1"/>
</dbReference>
<comment type="subcellular location">
    <subcellularLocation>
        <location evidence="1">Membrane</location>
        <topology evidence="1">Multi-pass membrane protein</topology>
    </subcellularLocation>
    <subcellularLocation>
        <location evidence="9">Plastid</location>
        <location evidence="9">Chloroplast membrane</location>
        <topology evidence="9">Multi-pass membrane protein</topology>
    </subcellularLocation>
</comment>
<dbReference type="GO" id="GO:0031969">
    <property type="term" value="C:chloroplast membrane"/>
    <property type="evidence" value="ECO:0007669"/>
    <property type="project" value="UniProtKB-SubCell"/>
</dbReference>
<keyword evidence="5 9" id="KW-0547">Nucleotide-binding</keyword>
<protein>
    <recommendedName>
        <fullName evidence="9">ADP,ATP carrier protein</fullName>
    </recommendedName>
</protein>
<evidence type="ECO:0000313" key="11">
    <source>
        <dbReference type="Proteomes" id="UP001445335"/>
    </source>
</evidence>
<feature type="transmembrane region" description="Helical" evidence="9">
    <location>
        <begin position="331"/>
        <end position="352"/>
    </location>
</feature>
<dbReference type="PANTHER" id="PTHR31187">
    <property type="match status" value="1"/>
</dbReference>
<keyword evidence="7 9" id="KW-1133">Transmembrane helix</keyword>
<keyword evidence="11" id="KW-1185">Reference proteome</keyword>
<reference evidence="10 11" key="1">
    <citation type="journal article" date="2024" name="Nat. Commun.">
        <title>Phylogenomics reveals the evolutionary origins of lichenization in chlorophyte algae.</title>
        <authorList>
            <person name="Puginier C."/>
            <person name="Libourel C."/>
            <person name="Otte J."/>
            <person name="Skaloud P."/>
            <person name="Haon M."/>
            <person name="Grisel S."/>
            <person name="Petersen M."/>
            <person name="Berrin J.G."/>
            <person name="Delaux P.M."/>
            <person name="Dal Grande F."/>
            <person name="Keller J."/>
        </authorList>
    </citation>
    <scope>NUCLEOTIDE SEQUENCE [LARGE SCALE GENOMIC DNA]</scope>
    <source>
        <strain evidence="10 11">SAG 245.80</strain>
    </source>
</reference>
<evidence type="ECO:0000256" key="1">
    <source>
        <dbReference type="ARBA" id="ARBA00004141"/>
    </source>
</evidence>
<evidence type="ECO:0000256" key="2">
    <source>
        <dbReference type="ARBA" id="ARBA00007127"/>
    </source>
</evidence>
<feature type="transmembrane region" description="Helical" evidence="9">
    <location>
        <begin position="209"/>
        <end position="235"/>
    </location>
</feature>
<feature type="transmembrane region" description="Helical" evidence="9">
    <location>
        <begin position="125"/>
        <end position="145"/>
    </location>
</feature>
<proteinExistence type="inferred from homology"/>
<organism evidence="10 11">
    <name type="scientific">Elliptochloris bilobata</name>
    <dbReference type="NCBI Taxonomy" id="381761"/>
    <lineage>
        <taxon>Eukaryota</taxon>
        <taxon>Viridiplantae</taxon>
        <taxon>Chlorophyta</taxon>
        <taxon>core chlorophytes</taxon>
        <taxon>Trebouxiophyceae</taxon>
        <taxon>Trebouxiophyceae incertae sedis</taxon>
        <taxon>Elliptochloris clade</taxon>
        <taxon>Elliptochloris</taxon>
    </lineage>
</organism>
<dbReference type="GO" id="GO:0005471">
    <property type="term" value="F:ATP:ADP antiporter activity"/>
    <property type="evidence" value="ECO:0007669"/>
    <property type="project" value="InterPro"/>
</dbReference>
<dbReference type="GO" id="GO:0005524">
    <property type="term" value="F:ATP binding"/>
    <property type="evidence" value="ECO:0007669"/>
    <property type="project" value="UniProtKB-KW"/>
</dbReference>
<comment type="similarity">
    <text evidence="2 9">Belongs to the ADP/ATP translocase tlc family.</text>
</comment>
<accession>A0AAW1RG95</accession>
<evidence type="ECO:0000256" key="3">
    <source>
        <dbReference type="ARBA" id="ARBA00022448"/>
    </source>
</evidence>
<dbReference type="InterPro" id="IPR004667">
    <property type="entry name" value="ADP_ATP_car_bac_type"/>
</dbReference>
<feature type="transmembrane region" description="Helical" evidence="9">
    <location>
        <begin position="247"/>
        <end position="266"/>
    </location>
</feature>
<feature type="transmembrane region" description="Helical" evidence="9">
    <location>
        <begin position="92"/>
        <end position="113"/>
    </location>
</feature>
<evidence type="ECO:0000313" key="10">
    <source>
        <dbReference type="EMBL" id="KAK9832801.1"/>
    </source>
</evidence>
<comment type="caution">
    <text evidence="10">The sequence shown here is derived from an EMBL/GenBank/DDBJ whole genome shotgun (WGS) entry which is preliminary data.</text>
</comment>
<evidence type="ECO:0000256" key="9">
    <source>
        <dbReference type="RuleBase" id="RU363121"/>
    </source>
</evidence>
<evidence type="ECO:0000256" key="4">
    <source>
        <dbReference type="ARBA" id="ARBA00022692"/>
    </source>
</evidence>
<evidence type="ECO:0000256" key="8">
    <source>
        <dbReference type="ARBA" id="ARBA00023136"/>
    </source>
</evidence>
<gene>
    <name evidence="10" type="ORF">WJX81_002274</name>
</gene>
<evidence type="ECO:0000256" key="5">
    <source>
        <dbReference type="ARBA" id="ARBA00022741"/>
    </source>
</evidence>
<feature type="transmembrane region" description="Helical" evidence="9">
    <location>
        <begin position="402"/>
        <end position="429"/>
    </location>
</feature>
<sequence length="559" mass="58888">MDSGEALLSQAVACTSCCGCGGGGTSAGEWARLLLTLPLELSAIGAKTEAHWLQRRNRSSWWRSNRFPKVPGDSLASIEANLPEPTSVWQKLVPLAVIFFCAGFNLTLIQNASHSLMVTSAGAEVLPFLASCGVLPASLAFFFFYGRLVELLPPAQIFYAAIAPLVAFYVAFAAVLYPAAPVLHPTGLAAALGPHLPVGFAGLLKMVEYWTYALFFCVAELWGPIVISVLFWTLANEVCTVQDARTIYPLMGIAANIALVVAGIFIKHVTAAVPQAGAALRVLMGAVLVLTGVMVATKAYMDRRVAVAARIAPPKAAPGSKRRGGLAESWATLRASPMIASLVMLVVAYSVSHRLFEFAWKGQLRMLFPSALAYQSVLADVSIATGYATIGLMLAGRLVFQFLGWGVAAATTPVVMAVTGGAFFAFSLFGSADTATLGVYAGAVTQVFARSSKFSLFDPAKEMVYIEMPAEEKRKGKAAVDLVGSQVGKSGASWIAQALLLALGSIAAALPIIAAIFGGVIAAWLAAVRHLNAQMEERERLARSSIAQSVTANGTGEAH</sequence>
<dbReference type="Proteomes" id="UP001445335">
    <property type="component" value="Unassembled WGS sequence"/>
</dbReference>
<evidence type="ECO:0000256" key="7">
    <source>
        <dbReference type="ARBA" id="ARBA00022989"/>
    </source>
</evidence>
<feature type="transmembrane region" description="Helical" evidence="9">
    <location>
        <begin position="372"/>
        <end position="395"/>
    </location>
</feature>